<dbReference type="Proteomes" id="UP000276133">
    <property type="component" value="Unassembled WGS sequence"/>
</dbReference>
<keyword evidence="2" id="KW-1185">Reference proteome</keyword>
<gene>
    <name evidence="1" type="ORF">BpHYR1_044755</name>
</gene>
<reference evidence="1 2" key="1">
    <citation type="journal article" date="2018" name="Sci. Rep.">
        <title>Genomic signatures of local adaptation to the degree of environmental predictability in rotifers.</title>
        <authorList>
            <person name="Franch-Gras L."/>
            <person name="Hahn C."/>
            <person name="Garcia-Roger E.M."/>
            <person name="Carmona M.J."/>
            <person name="Serra M."/>
            <person name="Gomez A."/>
        </authorList>
    </citation>
    <scope>NUCLEOTIDE SEQUENCE [LARGE SCALE GENOMIC DNA]</scope>
    <source>
        <strain evidence="1">HYR1</strain>
    </source>
</reference>
<dbReference type="AlphaFoldDB" id="A0A3M7Q5C2"/>
<proteinExistence type="predicted"/>
<comment type="caution">
    <text evidence="1">The sequence shown here is derived from an EMBL/GenBank/DDBJ whole genome shotgun (WGS) entry which is preliminary data.</text>
</comment>
<organism evidence="1 2">
    <name type="scientific">Brachionus plicatilis</name>
    <name type="common">Marine rotifer</name>
    <name type="synonym">Brachionus muelleri</name>
    <dbReference type="NCBI Taxonomy" id="10195"/>
    <lineage>
        <taxon>Eukaryota</taxon>
        <taxon>Metazoa</taxon>
        <taxon>Spiralia</taxon>
        <taxon>Gnathifera</taxon>
        <taxon>Rotifera</taxon>
        <taxon>Eurotatoria</taxon>
        <taxon>Monogononta</taxon>
        <taxon>Pseudotrocha</taxon>
        <taxon>Ploima</taxon>
        <taxon>Brachionidae</taxon>
        <taxon>Brachionus</taxon>
    </lineage>
</organism>
<evidence type="ECO:0000313" key="1">
    <source>
        <dbReference type="EMBL" id="RNA06158.1"/>
    </source>
</evidence>
<sequence length="81" mass="9494">MSDIKFLFKSYSFNDLKRAIIKNFEKQLDLITKNQEPECLSDQQTQKLKYSNQKLTTNPLHVEVLNYSGKAIARTDKQINK</sequence>
<accession>A0A3M7Q5C2</accession>
<evidence type="ECO:0000313" key="2">
    <source>
        <dbReference type="Proteomes" id="UP000276133"/>
    </source>
</evidence>
<dbReference type="EMBL" id="REGN01007477">
    <property type="protein sequence ID" value="RNA06158.1"/>
    <property type="molecule type" value="Genomic_DNA"/>
</dbReference>
<name>A0A3M7Q5C2_BRAPC</name>
<protein>
    <submittedName>
        <fullName evidence="1">Uncharacterized protein</fullName>
    </submittedName>
</protein>